<dbReference type="Proteomes" id="UP001443914">
    <property type="component" value="Unassembled WGS sequence"/>
</dbReference>
<feature type="signal peptide" evidence="1">
    <location>
        <begin position="1"/>
        <end position="15"/>
    </location>
</feature>
<keyword evidence="1" id="KW-0732">Signal</keyword>
<dbReference type="PANTHER" id="PTHR34545:SF7">
    <property type="entry name" value="CLAVATA3_ESR (CLE)-RELATED PROTEIN 16"/>
    <property type="match status" value="1"/>
</dbReference>
<sequence>MRIILLLFVLHLVVTHNCLLLVVARSLLHFNAKNERIIPHSNEDQFHHDHLKFMSKFKNFASWQNNCVGNDVVLDDKRVVPTGPNPLHNK</sequence>
<dbReference type="GO" id="GO:0048731">
    <property type="term" value="P:system development"/>
    <property type="evidence" value="ECO:0007669"/>
    <property type="project" value="InterPro"/>
</dbReference>
<organism evidence="2 3">
    <name type="scientific">Saponaria officinalis</name>
    <name type="common">Common soapwort</name>
    <name type="synonym">Lychnis saponaria</name>
    <dbReference type="NCBI Taxonomy" id="3572"/>
    <lineage>
        <taxon>Eukaryota</taxon>
        <taxon>Viridiplantae</taxon>
        <taxon>Streptophyta</taxon>
        <taxon>Embryophyta</taxon>
        <taxon>Tracheophyta</taxon>
        <taxon>Spermatophyta</taxon>
        <taxon>Magnoliopsida</taxon>
        <taxon>eudicotyledons</taxon>
        <taxon>Gunneridae</taxon>
        <taxon>Pentapetalae</taxon>
        <taxon>Caryophyllales</taxon>
        <taxon>Caryophyllaceae</taxon>
        <taxon>Caryophylleae</taxon>
        <taxon>Saponaria</taxon>
    </lineage>
</organism>
<accession>A0AAW1GP07</accession>
<name>A0AAW1GP07_SAPOF</name>
<comment type="caution">
    <text evidence="2">The sequence shown here is derived from an EMBL/GenBank/DDBJ whole genome shotgun (WGS) entry which is preliminary data.</text>
</comment>
<protein>
    <submittedName>
        <fullName evidence="2">Uncharacterized protein</fullName>
    </submittedName>
</protein>
<reference evidence="2" key="1">
    <citation type="submission" date="2024-03" db="EMBL/GenBank/DDBJ databases">
        <title>WGS assembly of Saponaria officinalis var. Norfolk2.</title>
        <authorList>
            <person name="Jenkins J."/>
            <person name="Shu S."/>
            <person name="Grimwood J."/>
            <person name="Barry K."/>
            <person name="Goodstein D."/>
            <person name="Schmutz J."/>
            <person name="Leebens-Mack J."/>
            <person name="Osbourn A."/>
        </authorList>
    </citation>
    <scope>NUCLEOTIDE SEQUENCE [LARGE SCALE GENOMIC DNA]</scope>
    <source>
        <strain evidence="2">JIC</strain>
    </source>
</reference>
<evidence type="ECO:0000313" key="3">
    <source>
        <dbReference type="Proteomes" id="UP001443914"/>
    </source>
</evidence>
<dbReference type="InterPro" id="IPR033249">
    <property type="entry name" value="CLE_plant"/>
</dbReference>
<keyword evidence="3" id="KW-1185">Reference proteome</keyword>
<dbReference type="AlphaFoldDB" id="A0AAW1GP07"/>
<proteinExistence type="predicted"/>
<gene>
    <name evidence="2" type="ORF">RND81_14G193200</name>
</gene>
<feature type="chain" id="PRO_5043889572" evidence="1">
    <location>
        <begin position="16"/>
        <end position="90"/>
    </location>
</feature>
<dbReference type="EMBL" id="JBDFQZ010000014">
    <property type="protein sequence ID" value="KAK9666555.1"/>
    <property type="molecule type" value="Genomic_DNA"/>
</dbReference>
<evidence type="ECO:0000313" key="2">
    <source>
        <dbReference type="EMBL" id="KAK9666555.1"/>
    </source>
</evidence>
<evidence type="ECO:0000256" key="1">
    <source>
        <dbReference type="SAM" id="SignalP"/>
    </source>
</evidence>
<dbReference type="PANTHER" id="PTHR34545">
    <property type="entry name" value="CLAVATA3/ESR (CLE)-RELATED PROTEIN 22"/>
    <property type="match status" value="1"/>
</dbReference>